<feature type="non-terminal residue" evidence="7">
    <location>
        <position position="107"/>
    </location>
</feature>
<gene>
    <name evidence="7" type="ORF">PEVE_00035258</name>
</gene>
<keyword evidence="1 5" id="KW-0245">EGF-like domain</keyword>
<evidence type="ECO:0000313" key="8">
    <source>
        <dbReference type="Proteomes" id="UP001159427"/>
    </source>
</evidence>
<dbReference type="InterPro" id="IPR000742">
    <property type="entry name" value="EGF"/>
</dbReference>
<evidence type="ECO:0000256" key="1">
    <source>
        <dbReference type="ARBA" id="ARBA00022536"/>
    </source>
</evidence>
<dbReference type="EMBL" id="CALNXI010005433">
    <property type="protein sequence ID" value="CAH3197854.1"/>
    <property type="molecule type" value="Genomic_DNA"/>
</dbReference>
<dbReference type="SMART" id="SM00181">
    <property type="entry name" value="EGF"/>
    <property type="match status" value="2"/>
</dbReference>
<keyword evidence="3" id="KW-0677">Repeat</keyword>
<reference evidence="7 8" key="1">
    <citation type="submission" date="2022-05" db="EMBL/GenBank/DDBJ databases">
        <authorList>
            <consortium name="Genoscope - CEA"/>
            <person name="William W."/>
        </authorList>
    </citation>
    <scope>NUCLEOTIDE SEQUENCE [LARGE SCALE GENOMIC DNA]</scope>
</reference>
<evidence type="ECO:0000259" key="6">
    <source>
        <dbReference type="PROSITE" id="PS50026"/>
    </source>
</evidence>
<dbReference type="InterPro" id="IPR018097">
    <property type="entry name" value="EGF_Ca-bd_CS"/>
</dbReference>
<dbReference type="Gene3D" id="2.10.25.10">
    <property type="entry name" value="Laminin"/>
    <property type="match status" value="2"/>
</dbReference>
<dbReference type="SMART" id="SM00179">
    <property type="entry name" value="EGF_CA"/>
    <property type="match status" value="2"/>
</dbReference>
<feature type="non-terminal residue" evidence="7">
    <location>
        <position position="1"/>
    </location>
</feature>
<dbReference type="Pfam" id="PF12947">
    <property type="entry name" value="EGF_3"/>
    <property type="match status" value="2"/>
</dbReference>
<dbReference type="PROSITE" id="PS01187">
    <property type="entry name" value="EGF_CA"/>
    <property type="match status" value="1"/>
</dbReference>
<evidence type="ECO:0000256" key="4">
    <source>
        <dbReference type="ARBA" id="ARBA00023157"/>
    </source>
</evidence>
<keyword evidence="4" id="KW-1015">Disulfide bond</keyword>
<dbReference type="InterPro" id="IPR001881">
    <property type="entry name" value="EGF-like_Ca-bd_dom"/>
</dbReference>
<dbReference type="PROSITE" id="PS00010">
    <property type="entry name" value="ASX_HYDROXYL"/>
    <property type="match status" value="2"/>
</dbReference>
<keyword evidence="8" id="KW-1185">Reference proteome</keyword>
<sequence length="107" mass="11816">LTSLFYLLDVDECKESLPKCHFDADCTNTEGSYSCLCKSGYFGDGFTCEKGECFNTNKKSLYSSHSIDNVNECLGDNDCHTFADCTNTNGSYTCKCKQGYQGNGKEC</sequence>
<proteinExistence type="predicted"/>
<comment type="caution">
    <text evidence="5">Lacks conserved residue(s) required for the propagation of feature annotation.</text>
</comment>
<protein>
    <recommendedName>
        <fullName evidence="6">EGF-like domain-containing protein</fullName>
    </recommendedName>
</protein>
<dbReference type="Proteomes" id="UP001159427">
    <property type="component" value="Unassembled WGS sequence"/>
</dbReference>
<dbReference type="CDD" id="cd00054">
    <property type="entry name" value="EGF_CA"/>
    <property type="match status" value="2"/>
</dbReference>
<dbReference type="PROSITE" id="PS01186">
    <property type="entry name" value="EGF_2"/>
    <property type="match status" value="1"/>
</dbReference>
<dbReference type="InterPro" id="IPR009030">
    <property type="entry name" value="Growth_fac_rcpt_cys_sf"/>
</dbReference>
<name>A0ABN8T2B7_9CNID</name>
<evidence type="ECO:0000313" key="7">
    <source>
        <dbReference type="EMBL" id="CAH3197854.1"/>
    </source>
</evidence>
<evidence type="ECO:0000256" key="2">
    <source>
        <dbReference type="ARBA" id="ARBA00022729"/>
    </source>
</evidence>
<keyword evidence="2" id="KW-0732">Signal</keyword>
<dbReference type="SUPFAM" id="SSF57184">
    <property type="entry name" value="Growth factor receptor domain"/>
    <property type="match status" value="1"/>
</dbReference>
<feature type="domain" description="EGF-like" evidence="6">
    <location>
        <begin position="9"/>
        <end position="49"/>
    </location>
</feature>
<accession>A0ABN8T2B7</accession>
<organism evidence="7 8">
    <name type="scientific">Porites evermanni</name>
    <dbReference type="NCBI Taxonomy" id="104178"/>
    <lineage>
        <taxon>Eukaryota</taxon>
        <taxon>Metazoa</taxon>
        <taxon>Cnidaria</taxon>
        <taxon>Anthozoa</taxon>
        <taxon>Hexacorallia</taxon>
        <taxon>Scleractinia</taxon>
        <taxon>Fungiina</taxon>
        <taxon>Poritidae</taxon>
        <taxon>Porites</taxon>
    </lineage>
</organism>
<evidence type="ECO:0000256" key="3">
    <source>
        <dbReference type="ARBA" id="ARBA00022737"/>
    </source>
</evidence>
<dbReference type="PROSITE" id="PS50026">
    <property type="entry name" value="EGF_3"/>
    <property type="match status" value="2"/>
</dbReference>
<feature type="domain" description="EGF-like" evidence="6">
    <location>
        <begin position="69"/>
        <end position="106"/>
    </location>
</feature>
<dbReference type="InterPro" id="IPR024731">
    <property type="entry name" value="NELL2-like_EGF"/>
</dbReference>
<dbReference type="InterPro" id="IPR000152">
    <property type="entry name" value="EGF-type_Asp/Asn_hydroxyl_site"/>
</dbReference>
<dbReference type="PANTHER" id="PTHR24039">
    <property type="entry name" value="FIBRILLIN-RELATED"/>
    <property type="match status" value="1"/>
</dbReference>
<comment type="caution">
    <text evidence="7">The sequence shown here is derived from an EMBL/GenBank/DDBJ whole genome shotgun (WGS) entry which is preliminary data.</text>
</comment>
<evidence type="ECO:0000256" key="5">
    <source>
        <dbReference type="PROSITE-ProRule" id="PRU00076"/>
    </source>
</evidence>